<dbReference type="GO" id="GO:0009146">
    <property type="term" value="P:purine nucleoside triphosphate catabolic process"/>
    <property type="evidence" value="ECO:0007669"/>
    <property type="project" value="UniProtKB-UniRule"/>
</dbReference>
<evidence type="ECO:0000256" key="5">
    <source>
        <dbReference type="ARBA" id="ARBA00022801"/>
    </source>
</evidence>
<dbReference type="GO" id="GO:0000166">
    <property type="term" value="F:nucleotide binding"/>
    <property type="evidence" value="ECO:0007669"/>
    <property type="project" value="UniProtKB-KW"/>
</dbReference>
<feature type="binding site" evidence="10">
    <location>
        <begin position="196"/>
        <end position="197"/>
    </location>
    <ligand>
        <name>substrate</name>
    </ligand>
</feature>
<feature type="binding site" evidence="10">
    <location>
        <position position="44"/>
    </location>
    <ligand>
        <name>Mg(2+)</name>
        <dbReference type="ChEBI" id="CHEBI:18420"/>
    </ligand>
</feature>
<comment type="caution">
    <text evidence="12">The sequence shown here is derived from an EMBL/GenBank/DDBJ whole genome shotgun (WGS) entry which is preliminary data.</text>
</comment>
<feature type="binding site" evidence="10">
    <location>
        <begin position="12"/>
        <end position="17"/>
    </location>
    <ligand>
        <name>substrate</name>
    </ligand>
</feature>
<dbReference type="Proteomes" id="UP000885830">
    <property type="component" value="Unassembled WGS sequence"/>
</dbReference>
<accession>A0A7C5LTA1</accession>
<dbReference type="GO" id="GO:0009117">
    <property type="term" value="P:nucleotide metabolic process"/>
    <property type="evidence" value="ECO:0007669"/>
    <property type="project" value="UniProtKB-KW"/>
</dbReference>
<dbReference type="EMBL" id="DRMJ01000383">
    <property type="protein sequence ID" value="HHL43417.1"/>
    <property type="molecule type" value="Genomic_DNA"/>
</dbReference>
<evidence type="ECO:0000256" key="2">
    <source>
        <dbReference type="ARBA" id="ARBA00011738"/>
    </source>
</evidence>
<keyword evidence="6 10" id="KW-0460">Magnesium</keyword>
<evidence type="ECO:0000256" key="11">
    <source>
        <dbReference type="RuleBase" id="RU003781"/>
    </source>
</evidence>
<dbReference type="GO" id="GO:0035870">
    <property type="term" value="F:dITP diphosphatase activity"/>
    <property type="evidence" value="ECO:0007669"/>
    <property type="project" value="UniProtKB-UniRule"/>
</dbReference>
<feature type="binding site" evidence="10">
    <location>
        <begin position="168"/>
        <end position="171"/>
    </location>
    <ligand>
        <name>substrate</name>
    </ligand>
</feature>
<dbReference type="GO" id="GO:0036220">
    <property type="term" value="F:ITP diphosphatase activity"/>
    <property type="evidence" value="ECO:0007669"/>
    <property type="project" value="UniProtKB-UniRule"/>
</dbReference>
<dbReference type="NCBIfam" id="TIGR00042">
    <property type="entry name" value="RdgB/HAM1 family non-canonical purine NTP pyrophosphatase"/>
    <property type="match status" value="1"/>
</dbReference>
<dbReference type="PANTHER" id="PTHR11067:SF9">
    <property type="entry name" value="INOSINE TRIPHOSPHATE PYROPHOSPHATASE"/>
    <property type="match status" value="1"/>
</dbReference>
<dbReference type="AlphaFoldDB" id="A0A7C5LTA1"/>
<dbReference type="EC" id="3.6.1.66" evidence="10"/>
<dbReference type="SUPFAM" id="SSF52972">
    <property type="entry name" value="ITPase-like"/>
    <property type="match status" value="1"/>
</dbReference>
<feature type="binding site" evidence="10">
    <location>
        <position position="191"/>
    </location>
    <ligand>
        <name>substrate</name>
    </ligand>
</feature>
<comment type="function">
    <text evidence="10">Pyrophosphatase that catalyzes the hydrolysis of nucleoside triphosphates to their monophosphate derivatives, with a high preference for the non-canonical purine nucleotides XTP (xanthosine triphosphate), dITP (deoxyinosine triphosphate) and ITP. Seems to function as a house-cleaning enzyme that removes non-canonical purine nucleotides from the nucleotide pool, thus preventing their incorporation into DNA/RNA and avoiding chromosomal lesions.</text>
</comment>
<keyword evidence="4 10" id="KW-0547">Nucleotide-binding</keyword>
<dbReference type="HAMAP" id="MF_01405">
    <property type="entry name" value="Non_canon_purine_NTPase"/>
    <property type="match status" value="1"/>
</dbReference>
<evidence type="ECO:0000256" key="9">
    <source>
        <dbReference type="ARBA" id="ARBA00052017"/>
    </source>
</evidence>
<dbReference type="Gene3D" id="3.90.950.10">
    <property type="match status" value="1"/>
</dbReference>
<dbReference type="InterPro" id="IPR002637">
    <property type="entry name" value="RdgB/HAM1"/>
</dbReference>
<dbReference type="GO" id="GO:0036222">
    <property type="term" value="F:XTP diphosphatase activity"/>
    <property type="evidence" value="ECO:0007669"/>
    <property type="project" value="UniProtKB-UniRule"/>
</dbReference>
<feature type="active site" description="Proton acceptor" evidence="10">
    <location>
        <position position="73"/>
    </location>
</feature>
<comment type="catalytic activity">
    <reaction evidence="10">
        <text>ITP + H2O = IMP + diphosphate + H(+)</text>
        <dbReference type="Rhea" id="RHEA:29399"/>
        <dbReference type="ChEBI" id="CHEBI:15377"/>
        <dbReference type="ChEBI" id="CHEBI:15378"/>
        <dbReference type="ChEBI" id="CHEBI:33019"/>
        <dbReference type="ChEBI" id="CHEBI:58053"/>
        <dbReference type="ChEBI" id="CHEBI:61402"/>
        <dbReference type="EC" id="3.6.1.66"/>
    </reaction>
</comment>
<comment type="catalytic activity">
    <reaction evidence="8 10">
        <text>dITP + H2O = dIMP + diphosphate + H(+)</text>
        <dbReference type="Rhea" id="RHEA:28342"/>
        <dbReference type="ChEBI" id="CHEBI:15377"/>
        <dbReference type="ChEBI" id="CHEBI:15378"/>
        <dbReference type="ChEBI" id="CHEBI:33019"/>
        <dbReference type="ChEBI" id="CHEBI:61194"/>
        <dbReference type="ChEBI" id="CHEBI:61382"/>
        <dbReference type="EC" id="3.6.1.66"/>
    </reaction>
</comment>
<reference evidence="12" key="1">
    <citation type="journal article" date="2020" name="mSystems">
        <title>Genome- and Community-Level Interaction Insights into Carbon Utilization and Element Cycling Functions of Hydrothermarchaeota in Hydrothermal Sediment.</title>
        <authorList>
            <person name="Zhou Z."/>
            <person name="Liu Y."/>
            <person name="Xu W."/>
            <person name="Pan J."/>
            <person name="Luo Z.H."/>
            <person name="Li M."/>
        </authorList>
    </citation>
    <scope>NUCLEOTIDE SEQUENCE [LARGE SCALE GENOMIC DNA]</scope>
    <source>
        <strain evidence="12">HyVt-485</strain>
    </source>
</reference>
<evidence type="ECO:0000313" key="12">
    <source>
        <dbReference type="EMBL" id="HHL43417.1"/>
    </source>
</evidence>
<keyword evidence="3 10" id="KW-0479">Metal-binding</keyword>
<comment type="cofactor">
    <cofactor evidence="10">
        <name>Mg(2+)</name>
        <dbReference type="ChEBI" id="CHEBI:18420"/>
    </cofactor>
    <text evidence="10">Binds 1 Mg(2+) ion per subunit.</text>
</comment>
<keyword evidence="7 10" id="KW-0546">Nucleotide metabolism</keyword>
<dbReference type="Pfam" id="PF01725">
    <property type="entry name" value="Ham1p_like"/>
    <property type="match status" value="1"/>
</dbReference>
<feature type="binding site" evidence="10">
    <location>
        <position position="73"/>
    </location>
    <ligand>
        <name>Mg(2+)</name>
        <dbReference type="ChEBI" id="CHEBI:18420"/>
    </ligand>
</feature>
<feature type="binding site" evidence="10">
    <location>
        <position position="74"/>
    </location>
    <ligand>
        <name>substrate</name>
    </ligand>
</feature>
<comment type="similarity">
    <text evidence="1 10 11">Belongs to the HAM1 NTPase family.</text>
</comment>
<evidence type="ECO:0000256" key="10">
    <source>
        <dbReference type="HAMAP-Rule" id="MF_01405"/>
    </source>
</evidence>
<name>A0A7C5LTA1_9PROT</name>
<evidence type="ECO:0000256" key="8">
    <source>
        <dbReference type="ARBA" id="ARBA00051875"/>
    </source>
</evidence>
<dbReference type="FunFam" id="3.90.950.10:FF:000001">
    <property type="entry name" value="dITP/XTP pyrophosphatase"/>
    <property type="match status" value="1"/>
</dbReference>
<dbReference type="PANTHER" id="PTHR11067">
    <property type="entry name" value="INOSINE TRIPHOSPHATE PYROPHOSPHATASE/HAM1 PROTEIN"/>
    <property type="match status" value="1"/>
</dbReference>
<evidence type="ECO:0000256" key="4">
    <source>
        <dbReference type="ARBA" id="ARBA00022741"/>
    </source>
</evidence>
<dbReference type="GO" id="GO:0046872">
    <property type="term" value="F:metal ion binding"/>
    <property type="evidence" value="ECO:0007669"/>
    <property type="project" value="UniProtKB-KW"/>
</dbReference>
<evidence type="ECO:0000256" key="1">
    <source>
        <dbReference type="ARBA" id="ARBA00008023"/>
    </source>
</evidence>
<gene>
    <name evidence="12" type="primary">rdgB</name>
    <name evidence="12" type="ORF">ENJ42_07365</name>
</gene>
<dbReference type="GO" id="GO:0005829">
    <property type="term" value="C:cytosol"/>
    <property type="evidence" value="ECO:0007669"/>
    <property type="project" value="TreeGrafter"/>
</dbReference>
<dbReference type="InterPro" id="IPR020922">
    <property type="entry name" value="dITP/XTP_pyrophosphatase"/>
</dbReference>
<proteinExistence type="inferred from homology"/>
<dbReference type="InterPro" id="IPR029001">
    <property type="entry name" value="ITPase-like_fam"/>
</dbReference>
<comment type="catalytic activity">
    <reaction evidence="9 10">
        <text>XTP + H2O = XMP + diphosphate + H(+)</text>
        <dbReference type="Rhea" id="RHEA:28610"/>
        <dbReference type="ChEBI" id="CHEBI:15377"/>
        <dbReference type="ChEBI" id="CHEBI:15378"/>
        <dbReference type="ChEBI" id="CHEBI:33019"/>
        <dbReference type="ChEBI" id="CHEBI:57464"/>
        <dbReference type="ChEBI" id="CHEBI:61314"/>
        <dbReference type="EC" id="3.6.1.66"/>
    </reaction>
</comment>
<evidence type="ECO:0000256" key="7">
    <source>
        <dbReference type="ARBA" id="ARBA00023080"/>
    </source>
</evidence>
<sequence length="212" mass="22718">MVTPIKELVVASHNAGKVREIRDLLAPFGVKTYSAQELGLSDVEETGTTFAENAALKAQSAARESGKIALSDDSGLAVNVLDGAPGIHSARWAEQAGSGGRDFALAMAALVEKMRGKEAFKMHNTGAQFICALALALPHSDEKNQEVFVYEGKVEGDIIWPPRGDKGFGYDPIFVAKGDILSFAELEPEIKHAKSHRADAFAKFITAWFGDA</sequence>
<protein>
    <recommendedName>
        <fullName evidence="10">dITP/XTP pyrophosphatase</fullName>
        <ecNumber evidence="10">3.6.1.66</ecNumber>
    </recommendedName>
    <alternativeName>
        <fullName evidence="10">Non-canonical purine NTP pyrophosphatase</fullName>
    </alternativeName>
    <alternativeName>
        <fullName evidence="10">Non-standard purine NTP pyrophosphatase</fullName>
    </alternativeName>
    <alternativeName>
        <fullName evidence="10">Nucleoside-triphosphate diphosphatase</fullName>
    </alternativeName>
    <alternativeName>
        <fullName evidence="10">Nucleoside-triphosphate pyrophosphatase</fullName>
        <shortName evidence="10">NTPase</shortName>
    </alternativeName>
</protein>
<evidence type="ECO:0000256" key="6">
    <source>
        <dbReference type="ARBA" id="ARBA00022842"/>
    </source>
</evidence>
<dbReference type="GO" id="GO:0017111">
    <property type="term" value="F:ribonucleoside triphosphate phosphatase activity"/>
    <property type="evidence" value="ECO:0007669"/>
    <property type="project" value="InterPro"/>
</dbReference>
<dbReference type="CDD" id="cd00515">
    <property type="entry name" value="HAM1"/>
    <property type="match status" value="1"/>
</dbReference>
<organism evidence="12">
    <name type="scientific">Hellea balneolensis</name>
    <dbReference type="NCBI Taxonomy" id="287478"/>
    <lineage>
        <taxon>Bacteria</taxon>
        <taxon>Pseudomonadati</taxon>
        <taxon>Pseudomonadota</taxon>
        <taxon>Alphaproteobacteria</taxon>
        <taxon>Maricaulales</taxon>
        <taxon>Robiginitomaculaceae</taxon>
        <taxon>Hellea</taxon>
    </lineage>
</organism>
<comment type="subunit">
    <text evidence="2 10">Homodimer.</text>
</comment>
<keyword evidence="5 10" id="KW-0378">Hydrolase</keyword>
<evidence type="ECO:0000256" key="3">
    <source>
        <dbReference type="ARBA" id="ARBA00022723"/>
    </source>
</evidence>